<protein>
    <recommendedName>
        <fullName evidence="1">F-box domain-containing protein</fullName>
    </recommendedName>
</protein>
<dbReference type="EMBL" id="CATQJA010002664">
    <property type="protein sequence ID" value="CAJ0582291.1"/>
    <property type="molecule type" value="Genomic_DNA"/>
</dbReference>
<dbReference type="InterPro" id="IPR036047">
    <property type="entry name" value="F-box-like_dom_sf"/>
</dbReference>
<reference evidence="2" key="1">
    <citation type="submission" date="2023-06" db="EMBL/GenBank/DDBJ databases">
        <authorList>
            <person name="Delattre M."/>
        </authorList>
    </citation>
    <scope>NUCLEOTIDE SEQUENCE</scope>
    <source>
        <strain evidence="2">AF72</strain>
    </source>
</reference>
<comment type="caution">
    <text evidence="2">The sequence shown here is derived from an EMBL/GenBank/DDBJ whole genome shotgun (WGS) entry which is preliminary data.</text>
</comment>
<feature type="domain" description="F-box" evidence="1">
    <location>
        <begin position="4"/>
        <end position="52"/>
    </location>
</feature>
<proteinExistence type="predicted"/>
<name>A0AA36D7P0_9BILA</name>
<dbReference type="PROSITE" id="PS50181">
    <property type="entry name" value="FBOX"/>
    <property type="match status" value="1"/>
</dbReference>
<accession>A0AA36D7P0</accession>
<evidence type="ECO:0000313" key="3">
    <source>
        <dbReference type="Proteomes" id="UP001177023"/>
    </source>
</evidence>
<dbReference type="InterPro" id="IPR001810">
    <property type="entry name" value="F-box_dom"/>
</dbReference>
<keyword evidence="3" id="KW-1185">Reference proteome</keyword>
<sequence length="318" mass="37078">MSRVNSLPELPREQLLPILRHLDFRSLTTLRQCCRKMDLTIREETQKLAKRLIPAIKISFDEVKHCYRVAIRNPDDPKKTTLRHFGRKRKMQTYQPEKRAKWDFLGQEMLDAETPSTSGQIDRSHQIVAYLEKMVHGCEVGSLILEELDLECGLMEKLRVLFAREEIRPRRVKLEFCRITKAEELGRFVSTLSPCELTLSYIRDLDSNPFKYLESTTQALEFLDVSNLSFMRQPKKKLETATFLGMLNTPTLCLDVPGDISNKKFVKIWQQKASMARLNWRICLSEDADIEVLQRTITRIDDAVKISVFRKNCVDLVK</sequence>
<dbReference type="Proteomes" id="UP001177023">
    <property type="component" value="Unassembled WGS sequence"/>
</dbReference>
<dbReference type="SUPFAM" id="SSF81383">
    <property type="entry name" value="F-box domain"/>
    <property type="match status" value="1"/>
</dbReference>
<evidence type="ECO:0000259" key="1">
    <source>
        <dbReference type="PROSITE" id="PS50181"/>
    </source>
</evidence>
<feature type="non-terminal residue" evidence="2">
    <location>
        <position position="1"/>
    </location>
</feature>
<organism evidence="2 3">
    <name type="scientific">Mesorhabditis spiculigera</name>
    <dbReference type="NCBI Taxonomy" id="96644"/>
    <lineage>
        <taxon>Eukaryota</taxon>
        <taxon>Metazoa</taxon>
        <taxon>Ecdysozoa</taxon>
        <taxon>Nematoda</taxon>
        <taxon>Chromadorea</taxon>
        <taxon>Rhabditida</taxon>
        <taxon>Rhabditina</taxon>
        <taxon>Rhabditomorpha</taxon>
        <taxon>Rhabditoidea</taxon>
        <taxon>Rhabditidae</taxon>
        <taxon>Mesorhabditinae</taxon>
        <taxon>Mesorhabditis</taxon>
    </lineage>
</organism>
<dbReference type="AlphaFoldDB" id="A0AA36D7P0"/>
<gene>
    <name evidence="2" type="ORF">MSPICULIGERA_LOCUS20430</name>
</gene>
<evidence type="ECO:0000313" key="2">
    <source>
        <dbReference type="EMBL" id="CAJ0582291.1"/>
    </source>
</evidence>